<evidence type="ECO:0000313" key="4">
    <source>
        <dbReference type="EMBL" id="MFC4293510.1"/>
    </source>
</evidence>
<dbReference type="SUPFAM" id="SSF53756">
    <property type="entry name" value="UDP-Glycosyltransferase/glycogen phosphorylase"/>
    <property type="match status" value="1"/>
</dbReference>
<dbReference type="Gene3D" id="3.40.50.2000">
    <property type="entry name" value="Glycogen Phosphorylase B"/>
    <property type="match status" value="2"/>
</dbReference>
<protein>
    <submittedName>
        <fullName evidence="4">Glycosyltransferase family 4 protein</fullName>
    </submittedName>
</protein>
<dbReference type="SUPFAM" id="SSF48208">
    <property type="entry name" value="Six-hairpin glycosidases"/>
    <property type="match status" value="1"/>
</dbReference>
<comment type="caution">
    <text evidence="4">The sequence shown here is derived from an EMBL/GenBank/DDBJ whole genome shotgun (WGS) entry which is preliminary data.</text>
</comment>
<feature type="domain" description="Glycosyl transferase family 1" evidence="2">
    <location>
        <begin position="216"/>
        <end position="384"/>
    </location>
</feature>
<dbReference type="Pfam" id="PF13439">
    <property type="entry name" value="Glyco_transf_4"/>
    <property type="match status" value="1"/>
</dbReference>
<gene>
    <name evidence="4" type="ORF">ACFO0A_00400</name>
</gene>
<evidence type="ECO:0000256" key="1">
    <source>
        <dbReference type="SAM" id="MobiDB-lite"/>
    </source>
</evidence>
<feature type="region of interest" description="Disordered" evidence="1">
    <location>
        <begin position="762"/>
        <end position="788"/>
    </location>
</feature>
<name>A0ABV8RKT7_9SPHN</name>
<evidence type="ECO:0000313" key="5">
    <source>
        <dbReference type="Proteomes" id="UP001595828"/>
    </source>
</evidence>
<keyword evidence="5" id="KW-1185">Reference proteome</keyword>
<dbReference type="RefSeq" id="WP_379537005.1">
    <property type="nucleotide sequence ID" value="NZ_JBHSDR010000003.1"/>
</dbReference>
<feature type="domain" description="Glycosyltransferase subfamily 4-like N-terminal" evidence="3">
    <location>
        <begin position="135"/>
        <end position="197"/>
    </location>
</feature>
<accession>A0ABV8RKT7</accession>
<dbReference type="Proteomes" id="UP001595828">
    <property type="component" value="Unassembled WGS sequence"/>
</dbReference>
<dbReference type="InterPro" id="IPR028098">
    <property type="entry name" value="Glyco_trans_4-like_N"/>
</dbReference>
<reference evidence="5" key="1">
    <citation type="journal article" date="2019" name="Int. J. Syst. Evol. Microbiol.">
        <title>The Global Catalogue of Microorganisms (GCM) 10K type strain sequencing project: providing services to taxonomists for standard genome sequencing and annotation.</title>
        <authorList>
            <consortium name="The Broad Institute Genomics Platform"/>
            <consortium name="The Broad Institute Genome Sequencing Center for Infectious Disease"/>
            <person name="Wu L."/>
            <person name="Ma J."/>
        </authorList>
    </citation>
    <scope>NUCLEOTIDE SEQUENCE [LARGE SCALE GENOMIC DNA]</scope>
    <source>
        <strain evidence="5">CGMCC 1.12989</strain>
    </source>
</reference>
<dbReference type="CDD" id="cd03822">
    <property type="entry name" value="GT4_mannosyltransferase-like"/>
    <property type="match status" value="1"/>
</dbReference>
<dbReference type="PANTHER" id="PTHR12526">
    <property type="entry name" value="GLYCOSYLTRANSFERASE"/>
    <property type="match status" value="1"/>
</dbReference>
<proteinExistence type="predicted"/>
<dbReference type="InterPro" id="IPR001296">
    <property type="entry name" value="Glyco_trans_1"/>
</dbReference>
<dbReference type="InterPro" id="IPR008928">
    <property type="entry name" value="6-hairpin_glycosidase_sf"/>
</dbReference>
<evidence type="ECO:0000259" key="3">
    <source>
        <dbReference type="Pfam" id="PF13439"/>
    </source>
</evidence>
<dbReference type="PANTHER" id="PTHR12526:SF572">
    <property type="entry name" value="BLL5144 PROTEIN"/>
    <property type="match status" value="1"/>
</dbReference>
<evidence type="ECO:0000259" key="2">
    <source>
        <dbReference type="Pfam" id="PF00534"/>
    </source>
</evidence>
<organism evidence="4 5">
    <name type="scientific">Novosphingobium tardum</name>
    <dbReference type="NCBI Taxonomy" id="1538021"/>
    <lineage>
        <taxon>Bacteria</taxon>
        <taxon>Pseudomonadati</taxon>
        <taxon>Pseudomonadota</taxon>
        <taxon>Alphaproteobacteria</taxon>
        <taxon>Sphingomonadales</taxon>
        <taxon>Sphingomonadaceae</taxon>
        <taxon>Novosphingobium</taxon>
    </lineage>
</organism>
<dbReference type="Pfam" id="PF00534">
    <property type="entry name" value="Glycos_transf_1"/>
    <property type="match status" value="1"/>
</dbReference>
<feature type="compositionally biased region" description="Basic and acidic residues" evidence="1">
    <location>
        <begin position="762"/>
        <end position="773"/>
    </location>
</feature>
<sequence>MIAGEVNELTIENGAPAKDDIVSIFTRRTATPRRVALIGGFAPRKCGIATFTTDIFEQLTRYHPNIGLDVWAVDDPAAPLSYERTRGTIRADRPEDYIGAAEAMNAEGVDAVWLQHEYGIFSGESGEMILELVDRVAAPLIVTLHTVLMHPSDRQRSILDRLVGRASRVMVMSRQARDTLIEHYGASPERVAVIAHGAPDRPFGREEEFKARMGLAGRRVLMTFGLLGPGKGLETMIAALPAIVAEHSDVVYRIVGATHPNLVAVEGEAYRERLQALADELGVADHVMWDNRFLETPDLLDQLEACDIYVTPYPNLQQSTSGTLSYAVALGKAVVATPYVHAVELHDDGVGVLVEPQSPPALASAINELLSDPALLAATRERAYAVGRTTIWPRFADAGAALIESVVARATSGTRLLDIAPGFDAVLAMSDSTGIYQHAIGVVPDRRHGYCIDDNARALMLTNVAARAHPEHAKRLAVTYASFVQHAWNPDRRAFRNFMAFDRTWCEDVGSEDSNGRTLWALGETAIKAPDSDIREWARGCFDDVLTSFDRIDSPRAVAFAMLGCCARLKGEPDHAGALALLERGGMLLCHLLASGRRPDWAWFEAVLAYDNPRLPQALLEAGMYLERAEWITAGIETLDWIAQRQVSATGNFRPVGSEGFGQAYDQLPFDQQPLEPWAAIDASAAAHAATGDRRWLAHARLAYAWFFGANDRGTVLADLASGRCRDGLMPHGANRNCGAESILAFHLAHYALAALERSGKESPREIDVRGDRFGPGTRSVAENLAHP</sequence>
<dbReference type="EMBL" id="JBHSDR010000003">
    <property type="protein sequence ID" value="MFC4293510.1"/>
    <property type="molecule type" value="Genomic_DNA"/>
</dbReference>